<accession>A0A4C1UR42</accession>
<dbReference type="EMBL" id="BGZK01000208">
    <property type="protein sequence ID" value="GBP28497.1"/>
    <property type="molecule type" value="Genomic_DNA"/>
</dbReference>
<evidence type="ECO:0000313" key="1">
    <source>
        <dbReference type="EMBL" id="GBP28497.1"/>
    </source>
</evidence>
<proteinExistence type="predicted"/>
<reference evidence="1 2" key="1">
    <citation type="journal article" date="2019" name="Commun. Biol.">
        <title>The bagworm genome reveals a unique fibroin gene that provides high tensile strength.</title>
        <authorList>
            <person name="Kono N."/>
            <person name="Nakamura H."/>
            <person name="Ohtoshi R."/>
            <person name="Tomita M."/>
            <person name="Numata K."/>
            <person name="Arakawa K."/>
        </authorList>
    </citation>
    <scope>NUCLEOTIDE SEQUENCE [LARGE SCALE GENOMIC DNA]</scope>
</reference>
<dbReference type="AlphaFoldDB" id="A0A4C1UR42"/>
<keyword evidence="2" id="KW-1185">Reference proteome</keyword>
<dbReference type="InterPro" id="IPR036397">
    <property type="entry name" value="RNaseH_sf"/>
</dbReference>
<name>A0A4C1UR42_EUMVA</name>
<sequence>MNVFEAIKKKNRLRRIILHHDNASCHTSAETTRFMEGQKIELTGHPLYSPDLAPKNSYLIPSSSTFGASRRDLARRGRALKRGATEIGVCHTQLMADCQIIFIFGCIEIAGADSVRTQRAGAGPYYGRCGGDVSVANLPKA</sequence>
<dbReference type="Gene3D" id="3.30.420.10">
    <property type="entry name" value="Ribonuclease H-like superfamily/Ribonuclease H"/>
    <property type="match status" value="1"/>
</dbReference>
<dbReference type="GO" id="GO:0003676">
    <property type="term" value="F:nucleic acid binding"/>
    <property type="evidence" value="ECO:0007669"/>
    <property type="project" value="InterPro"/>
</dbReference>
<organism evidence="1 2">
    <name type="scientific">Eumeta variegata</name>
    <name type="common">Bagworm moth</name>
    <name type="synonym">Eumeta japonica</name>
    <dbReference type="NCBI Taxonomy" id="151549"/>
    <lineage>
        <taxon>Eukaryota</taxon>
        <taxon>Metazoa</taxon>
        <taxon>Ecdysozoa</taxon>
        <taxon>Arthropoda</taxon>
        <taxon>Hexapoda</taxon>
        <taxon>Insecta</taxon>
        <taxon>Pterygota</taxon>
        <taxon>Neoptera</taxon>
        <taxon>Endopterygota</taxon>
        <taxon>Lepidoptera</taxon>
        <taxon>Glossata</taxon>
        <taxon>Ditrysia</taxon>
        <taxon>Tineoidea</taxon>
        <taxon>Psychidae</taxon>
        <taxon>Oiketicinae</taxon>
        <taxon>Eumeta</taxon>
    </lineage>
</organism>
<comment type="caution">
    <text evidence="1">The sequence shown here is derived from an EMBL/GenBank/DDBJ whole genome shotgun (WGS) entry which is preliminary data.</text>
</comment>
<dbReference type="OrthoDB" id="10017160at2759"/>
<protein>
    <recommendedName>
        <fullName evidence="3">Mariner Mos1 transposase</fullName>
    </recommendedName>
</protein>
<evidence type="ECO:0008006" key="3">
    <source>
        <dbReference type="Google" id="ProtNLM"/>
    </source>
</evidence>
<evidence type="ECO:0000313" key="2">
    <source>
        <dbReference type="Proteomes" id="UP000299102"/>
    </source>
</evidence>
<gene>
    <name evidence="1" type="ORF">EVAR_22960_1</name>
</gene>
<dbReference type="Proteomes" id="UP000299102">
    <property type="component" value="Unassembled WGS sequence"/>
</dbReference>